<proteinExistence type="predicted"/>
<dbReference type="EMBL" id="FSRA01000002">
    <property type="protein sequence ID" value="SIO50184.1"/>
    <property type="molecule type" value="Genomic_DNA"/>
</dbReference>
<dbReference type="AlphaFoldDB" id="A0A1N6K0S4"/>
<accession>A0A1N6K0S4</accession>
<protein>
    <recommendedName>
        <fullName evidence="4">S1/P1 Nuclease</fullName>
    </recommendedName>
</protein>
<dbReference type="InterPro" id="IPR008947">
    <property type="entry name" value="PLipase_C/P1_nuclease_dom_sf"/>
</dbReference>
<name>A0A1N6K0S4_9BACT</name>
<dbReference type="GO" id="GO:0016788">
    <property type="term" value="F:hydrolase activity, acting on ester bonds"/>
    <property type="evidence" value="ECO:0007669"/>
    <property type="project" value="InterPro"/>
</dbReference>
<dbReference type="SUPFAM" id="SSF48537">
    <property type="entry name" value="Phospholipase C/P1 nuclease"/>
    <property type="match status" value="1"/>
</dbReference>
<feature type="signal peptide" evidence="1">
    <location>
        <begin position="1"/>
        <end position="24"/>
    </location>
</feature>
<feature type="chain" id="PRO_5012703811" description="S1/P1 Nuclease" evidence="1">
    <location>
        <begin position="25"/>
        <end position="324"/>
    </location>
</feature>
<dbReference type="Gene3D" id="1.10.575.10">
    <property type="entry name" value="P1 Nuclease"/>
    <property type="match status" value="1"/>
</dbReference>
<reference evidence="2 3" key="1">
    <citation type="submission" date="2016-11" db="EMBL/GenBank/DDBJ databases">
        <authorList>
            <person name="Jaros S."/>
            <person name="Januszkiewicz K."/>
            <person name="Wedrychowicz H."/>
        </authorList>
    </citation>
    <scope>NUCLEOTIDE SEQUENCE [LARGE SCALE GENOMIC DNA]</scope>
    <source>
        <strain evidence="2 3">DSM 24787</strain>
    </source>
</reference>
<dbReference type="CDD" id="cd10981">
    <property type="entry name" value="ZnPC_S1P1"/>
    <property type="match status" value="1"/>
</dbReference>
<evidence type="ECO:0008006" key="4">
    <source>
        <dbReference type="Google" id="ProtNLM"/>
    </source>
</evidence>
<dbReference type="STRING" id="536979.SAMN04488055_4854"/>
<dbReference type="RefSeq" id="WP_074242143.1">
    <property type="nucleotide sequence ID" value="NZ_FSRA01000002.1"/>
</dbReference>
<sequence length="324" mass="36917">MYPLFRAILLLMACLLISTHPAKAWGFFAHERINRLAVFSLPPEMMVLFKPHIEYIVQQSTAPDKRRYLLAAEGARHYLDADHYGLPPFSAVPRSWPEAQAKFTADTLQRYGVLPWHLERMMAQLTSAFQARNGTRILKLAAELGHYMGDAHVPLHACSNHNGQFTGQHGIHGLWESRIPELLADQSFDLWAGPAGYIKNPRELIWQVITASALAADTVLRLEQKLSKRFPADQRYAYELRKGILVRNYSTAYTKAYHRLLGDMVERRMRAAVATVAACWYTAWVDAGQPPLHALTISLPDKAAIRQLDSLWRHGKIFNREHQD</sequence>
<gene>
    <name evidence="2" type="ORF">SAMN04488055_4854</name>
</gene>
<keyword evidence="3" id="KW-1185">Reference proteome</keyword>
<evidence type="ECO:0000313" key="2">
    <source>
        <dbReference type="EMBL" id="SIO50184.1"/>
    </source>
</evidence>
<evidence type="ECO:0000313" key="3">
    <source>
        <dbReference type="Proteomes" id="UP000185003"/>
    </source>
</evidence>
<dbReference type="Proteomes" id="UP000185003">
    <property type="component" value="Unassembled WGS sequence"/>
</dbReference>
<evidence type="ECO:0000256" key="1">
    <source>
        <dbReference type="SAM" id="SignalP"/>
    </source>
</evidence>
<keyword evidence="1" id="KW-0732">Signal</keyword>
<organism evidence="2 3">
    <name type="scientific">Chitinophaga niabensis</name>
    <dbReference type="NCBI Taxonomy" id="536979"/>
    <lineage>
        <taxon>Bacteria</taxon>
        <taxon>Pseudomonadati</taxon>
        <taxon>Bacteroidota</taxon>
        <taxon>Chitinophagia</taxon>
        <taxon>Chitinophagales</taxon>
        <taxon>Chitinophagaceae</taxon>
        <taxon>Chitinophaga</taxon>
    </lineage>
</organism>